<comment type="similarity">
    <text evidence="2">Belongs to the PGA52 family.</text>
</comment>
<evidence type="ECO:0000256" key="6">
    <source>
        <dbReference type="ARBA" id="ARBA00023295"/>
    </source>
</evidence>
<keyword evidence="4 9" id="KW-0732">Signal</keyword>
<evidence type="ECO:0000256" key="7">
    <source>
        <dbReference type="ARBA" id="ARBA00023316"/>
    </source>
</evidence>
<evidence type="ECO:0000256" key="4">
    <source>
        <dbReference type="ARBA" id="ARBA00022729"/>
    </source>
</evidence>
<feature type="signal peptide" evidence="9">
    <location>
        <begin position="1"/>
        <end position="24"/>
    </location>
</feature>
<feature type="domain" description="Cell wall protein YJL171C/Tos1 C-terminal" evidence="10">
    <location>
        <begin position="279"/>
        <end position="506"/>
    </location>
</feature>
<evidence type="ECO:0000256" key="9">
    <source>
        <dbReference type="SAM" id="SignalP"/>
    </source>
</evidence>
<dbReference type="Pfam" id="PF10290">
    <property type="entry name" value="YJL171C_Tos1_N"/>
    <property type="match status" value="1"/>
</dbReference>
<evidence type="ECO:0000313" key="12">
    <source>
        <dbReference type="EMBL" id="KAL2041325.1"/>
    </source>
</evidence>
<sequence length="518" mass="55400">MHYHSVAGTAVVVAFYLRLRIVNAQACAAGPAQEINGNWYCSEVDAISYANFPGTGYYNKVTDMDESTGECTTERYNYSGSLSPLDEELSLHIRGPTWLKQVAVYTLDTSSSNKRNRRRSAHGHRHGGGHQDLHKHRDELEEVQEHSHKHKKAKRSVGQMVSATIDGQVVSWTNVYAGPGVSTGLSAPVAAQEYDVNDSTPDATTYESYEEVVTISTTVTLSGAMGPTRAISDMRIATEVALSVEPSSAVPSSVVTSSLEAPTVVVSSSTTSAPAVSASWTRQAYYNAADGTSQGITFLNHFGGENGVPGTSAGGPAFGISLSYASSDGQSGAASSQVLSDSMIEDDVEVIVLSDKSCDDGGCGYTRPGGVAYHGFPGSYKLFLIEFSMPSTNRTGFNADMPAIWLMNAQIPLTSQYGENPDCSCWTSGCGEFDIFEILDSGNFRCKSTLHMAPAGGSSDWFLRPMENSVTAAVVFHGSSEVVSIRVLEQGQAFEESLEGSVVDRWVEERSSVFDMAS</sequence>
<evidence type="ECO:0000313" key="13">
    <source>
        <dbReference type="Proteomes" id="UP001590950"/>
    </source>
</evidence>
<protein>
    <recommendedName>
        <fullName evidence="3">glucan endo-1,3-beta-D-glucosidase</fullName>
        <ecNumber evidence="3">3.2.1.39</ecNumber>
    </recommendedName>
</protein>
<dbReference type="InterPro" id="IPR018805">
    <property type="entry name" value="YJL171C/Tos1_C"/>
</dbReference>
<evidence type="ECO:0000256" key="8">
    <source>
        <dbReference type="SAM" id="MobiDB-lite"/>
    </source>
</evidence>
<keyword evidence="7" id="KW-0961">Cell wall biogenesis/degradation</keyword>
<keyword evidence="5" id="KW-0378">Hydrolase</keyword>
<feature type="compositionally biased region" description="Basic residues" evidence="8">
    <location>
        <begin position="114"/>
        <end position="128"/>
    </location>
</feature>
<evidence type="ECO:0000256" key="5">
    <source>
        <dbReference type="ARBA" id="ARBA00022801"/>
    </source>
</evidence>
<dbReference type="PANTHER" id="PTHR31737">
    <property type="entry name" value="PROTEIN TOS1"/>
    <property type="match status" value="1"/>
</dbReference>
<dbReference type="Proteomes" id="UP001590950">
    <property type="component" value="Unassembled WGS sequence"/>
</dbReference>
<keyword evidence="6" id="KW-0326">Glycosidase</keyword>
<evidence type="ECO:0000256" key="3">
    <source>
        <dbReference type="ARBA" id="ARBA00012780"/>
    </source>
</evidence>
<evidence type="ECO:0000256" key="2">
    <source>
        <dbReference type="ARBA" id="ARBA00006055"/>
    </source>
</evidence>
<dbReference type="Pfam" id="PF10287">
    <property type="entry name" value="YJL171C_Tos1_C"/>
    <property type="match status" value="1"/>
</dbReference>
<feature type="region of interest" description="Disordered" evidence="8">
    <location>
        <begin position="140"/>
        <end position="159"/>
    </location>
</feature>
<gene>
    <name evidence="12" type="ORF">N7G274_005707</name>
</gene>
<proteinExistence type="inferred from homology"/>
<accession>A0ABR4A899</accession>
<comment type="catalytic activity">
    <reaction evidence="1">
        <text>Hydrolysis of (1-&gt;3)-beta-D-glucosidic linkages in (1-&gt;3)-beta-D-glucans.</text>
        <dbReference type="EC" id="3.2.1.39"/>
    </reaction>
</comment>
<evidence type="ECO:0000259" key="10">
    <source>
        <dbReference type="Pfam" id="PF10287"/>
    </source>
</evidence>
<feature type="region of interest" description="Disordered" evidence="8">
    <location>
        <begin position="109"/>
        <end position="134"/>
    </location>
</feature>
<dbReference type="EMBL" id="JBEFKJ010000017">
    <property type="protein sequence ID" value="KAL2041325.1"/>
    <property type="molecule type" value="Genomic_DNA"/>
</dbReference>
<feature type="chain" id="PRO_5047483477" description="glucan endo-1,3-beta-D-glucosidase" evidence="9">
    <location>
        <begin position="25"/>
        <end position="518"/>
    </location>
</feature>
<organism evidence="12 13">
    <name type="scientific">Stereocaulon virgatum</name>
    <dbReference type="NCBI Taxonomy" id="373712"/>
    <lineage>
        <taxon>Eukaryota</taxon>
        <taxon>Fungi</taxon>
        <taxon>Dikarya</taxon>
        <taxon>Ascomycota</taxon>
        <taxon>Pezizomycotina</taxon>
        <taxon>Lecanoromycetes</taxon>
        <taxon>OSLEUM clade</taxon>
        <taxon>Lecanoromycetidae</taxon>
        <taxon>Lecanorales</taxon>
        <taxon>Lecanorineae</taxon>
        <taxon>Stereocaulaceae</taxon>
        <taxon>Stereocaulon</taxon>
    </lineage>
</organism>
<keyword evidence="13" id="KW-1185">Reference proteome</keyword>
<dbReference type="InterPro" id="IPR018807">
    <property type="entry name" value="YJL171C/Tos1_N"/>
</dbReference>
<name>A0ABR4A899_9LECA</name>
<dbReference type="EC" id="3.2.1.39" evidence="3"/>
<comment type="caution">
    <text evidence="12">The sequence shown here is derived from an EMBL/GenBank/DDBJ whole genome shotgun (WGS) entry which is preliminary data.</text>
</comment>
<reference evidence="12 13" key="1">
    <citation type="submission" date="2024-09" db="EMBL/GenBank/DDBJ databases">
        <title>Rethinking Asexuality: The Enigmatic Case of Functional Sexual Genes in Lepraria (Stereocaulaceae).</title>
        <authorList>
            <person name="Doellman M."/>
            <person name="Sun Y."/>
            <person name="Barcenas-Pena A."/>
            <person name="Lumbsch H.T."/>
            <person name="Grewe F."/>
        </authorList>
    </citation>
    <scope>NUCLEOTIDE SEQUENCE [LARGE SCALE GENOMIC DNA]</scope>
    <source>
        <strain evidence="12 13">Mercado 3170</strain>
    </source>
</reference>
<dbReference type="PANTHER" id="PTHR31737:SF2">
    <property type="entry name" value="PROTEIN TOS1"/>
    <property type="match status" value="1"/>
</dbReference>
<evidence type="ECO:0000259" key="11">
    <source>
        <dbReference type="Pfam" id="PF10290"/>
    </source>
</evidence>
<evidence type="ECO:0000256" key="1">
    <source>
        <dbReference type="ARBA" id="ARBA00000382"/>
    </source>
</evidence>
<feature type="domain" description="Cell wall protein YJL171C/Tos1 N-terminal" evidence="11">
    <location>
        <begin position="45"/>
        <end position="106"/>
    </location>
</feature>